<dbReference type="GeneID" id="26803948"/>
<dbReference type="Gene3D" id="3.30.9.10">
    <property type="entry name" value="D-Amino Acid Oxidase, subunit A, domain 2"/>
    <property type="match status" value="1"/>
</dbReference>
<dbReference type="PRINTS" id="PR00420">
    <property type="entry name" value="RNGMNOXGNASE"/>
</dbReference>
<keyword evidence="1" id="KW-0285">Flavoprotein</keyword>
<feature type="domain" description="FAD-binding" evidence="4">
    <location>
        <begin position="5"/>
        <end position="323"/>
    </location>
</feature>
<dbReference type="GO" id="GO:0004497">
    <property type="term" value="F:monooxygenase activity"/>
    <property type="evidence" value="ECO:0007669"/>
    <property type="project" value="UniProtKB-KW"/>
</dbReference>
<dbReference type="Pfam" id="PF01494">
    <property type="entry name" value="FAD_binding_3"/>
    <property type="match status" value="1"/>
</dbReference>
<evidence type="ECO:0000259" key="4">
    <source>
        <dbReference type="Pfam" id="PF01494"/>
    </source>
</evidence>
<name>A0A0L1JBY6_ASPN3</name>
<dbReference type="GO" id="GO:0071949">
    <property type="term" value="F:FAD binding"/>
    <property type="evidence" value="ECO:0007669"/>
    <property type="project" value="InterPro"/>
</dbReference>
<dbReference type="PANTHER" id="PTHR46865:SF7">
    <property type="entry name" value="MONOOXYGENASE, PUTATIVE (AFU_ORTHOLOGUE AFUA_8G07040)-RELATED"/>
    <property type="match status" value="1"/>
</dbReference>
<organism evidence="5 6">
    <name type="scientific">Aspergillus nomiae NRRL (strain ATCC 15546 / NRRL 13137 / CBS 260.88 / M93)</name>
    <dbReference type="NCBI Taxonomy" id="1509407"/>
    <lineage>
        <taxon>Eukaryota</taxon>
        <taxon>Fungi</taxon>
        <taxon>Dikarya</taxon>
        <taxon>Ascomycota</taxon>
        <taxon>Pezizomycotina</taxon>
        <taxon>Eurotiomycetes</taxon>
        <taxon>Eurotiomycetidae</taxon>
        <taxon>Eurotiales</taxon>
        <taxon>Aspergillaceae</taxon>
        <taxon>Aspergillus</taxon>
        <taxon>Aspergillus subgen. Circumdati</taxon>
    </lineage>
</organism>
<dbReference type="SUPFAM" id="SSF51905">
    <property type="entry name" value="FAD/NAD(P)-binding domain"/>
    <property type="match status" value="1"/>
</dbReference>
<keyword evidence="2" id="KW-0274">FAD</keyword>
<dbReference type="EMBL" id="JNOM01000035">
    <property type="protein sequence ID" value="KNG89242.1"/>
    <property type="molecule type" value="Genomic_DNA"/>
</dbReference>
<dbReference type="PANTHER" id="PTHR46865">
    <property type="entry name" value="OXIDOREDUCTASE-RELATED"/>
    <property type="match status" value="1"/>
</dbReference>
<evidence type="ECO:0000256" key="3">
    <source>
        <dbReference type="ARBA" id="ARBA00023002"/>
    </source>
</evidence>
<comment type="caution">
    <text evidence="5">The sequence shown here is derived from an EMBL/GenBank/DDBJ whole genome shotgun (WGS) entry which is preliminary data.</text>
</comment>
<proteinExistence type="predicted"/>
<evidence type="ECO:0000313" key="5">
    <source>
        <dbReference type="EMBL" id="KNG89242.1"/>
    </source>
</evidence>
<dbReference type="InterPro" id="IPR036188">
    <property type="entry name" value="FAD/NAD-bd_sf"/>
</dbReference>
<dbReference type="Gene3D" id="3.50.50.60">
    <property type="entry name" value="FAD/NAD(P)-binding domain"/>
    <property type="match status" value="1"/>
</dbReference>
<evidence type="ECO:0000256" key="1">
    <source>
        <dbReference type="ARBA" id="ARBA00022630"/>
    </source>
</evidence>
<protein>
    <submittedName>
        <fullName evidence="5">Putative monooxygenase</fullName>
    </submittedName>
</protein>
<reference evidence="5" key="1">
    <citation type="submission" date="2014-06" db="EMBL/GenBank/DDBJ databases">
        <title>The Genome of the Aflatoxigenic Filamentous Fungus Aspergillus nomius.</title>
        <authorList>
            <person name="Moore M.G."/>
            <person name="Shannon B.M."/>
            <person name="Brian M.M."/>
        </authorList>
    </citation>
    <scope>NUCLEOTIDE SEQUENCE [LARGE SCALE GENOMIC DNA]</scope>
    <source>
        <strain evidence="5">NRRL 13137</strain>
    </source>
</reference>
<keyword evidence="5" id="KW-0503">Monooxygenase</keyword>
<dbReference type="AlphaFoldDB" id="A0A0L1JBY6"/>
<sequence>MAGLKVLICGAGITGNALAFWLSNMGHHVTVIERYSTLRATGLQVDLREPGITVLRRMGLEQQFRAKSIREQGLAIVDHTGKRKAYFAANRSGLGMQSFTTDYEIMRGDLCRLLYDATKDRATFIFGTTVESFTQRESHVDVQFSDGSHGQFDLLVGADGQGSRTRKMIIGSAPDPFHPLGVHIGYFTVPREIQPGEEYNAAVYIAPERRFIFTRRHSPHSVQVYLACKTESDRLDKARRNIEEEKDGLAEIFRGAGWQTDRILKELQSADDFYCERLGVVRMDSWSAGRVVLVGDAAYCPSATTGMGTTSGLVGAYILAGEISNFSEVELESKDRLLLALKAYDDTYRPFMFQIQKGIEKGSTFWDYTPSSSWGIAMVHLLLWVAAFLRLDIVSQWILREDASWALPEYNRMDQI</sequence>
<dbReference type="Proteomes" id="UP000037505">
    <property type="component" value="Unassembled WGS sequence"/>
</dbReference>
<evidence type="ECO:0000256" key="2">
    <source>
        <dbReference type="ARBA" id="ARBA00022827"/>
    </source>
</evidence>
<gene>
    <name evidence="5" type="ORF">ANOM_002144</name>
</gene>
<accession>A0A0L1JBY6</accession>
<keyword evidence="3" id="KW-0560">Oxidoreductase</keyword>
<evidence type="ECO:0000313" key="6">
    <source>
        <dbReference type="Proteomes" id="UP000037505"/>
    </source>
</evidence>
<dbReference type="RefSeq" id="XP_015410165.1">
    <property type="nucleotide sequence ID" value="XM_015547401.1"/>
</dbReference>
<dbReference type="InterPro" id="IPR051704">
    <property type="entry name" value="FAD_aromatic-hydroxylase"/>
</dbReference>
<dbReference type="InterPro" id="IPR002938">
    <property type="entry name" value="FAD-bd"/>
</dbReference>
<dbReference type="STRING" id="1509407.A0A0L1JBY6"/>
<dbReference type="OrthoDB" id="655030at2759"/>
<keyword evidence="6" id="KW-1185">Reference proteome</keyword>